<dbReference type="InterPro" id="IPR002035">
    <property type="entry name" value="VWF_A"/>
</dbReference>
<feature type="domain" description="VIT" evidence="2">
    <location>
        <begin position="22"/>
        <end position="150"/>
    </location>
</feature>
<reference evidence="3 4" key="1">
    <citation type="submission" date="2021-12" db="EMBL/GenBank/DDBJ databases">
        <title>Sinirhodobacter sp. WL0062 is a bacterium isolated from seawater.</title>
        <authorList>
            <person name="Wang L."/>
            <person name="He W."/>
            <person name="Zhang D.-F."/>
        </authorList>
    </citation>
    <scope>NUCLEOTIDE SEQUENCE [LARGE SCALE GENOMIC DNA]</scope>
    <source>
        <strain evidence="3 4">WL0062</strain>
    </source>
</reference>
<evidence type="ECO:0000259" key="2">
    <source>
        <dbReference type="PROSITE" id="PS51468"/>
    </source>
</evidence>
<name>A0ABS8YXK2_9RHOB</name>
<gene>
    <name evidence="3" type="ORF">LZA78_02910</name>
</gene>
<evidence type="ECO:0000313" key="4">
    <source>
        <dbReference type="Proteomes" id="UP001521181"/>
    </source>
</evidence>
<dbReference type="InterPro" id="IPR036465">
    <property type="entry name" value="vWFA_dom_sf"/>
</dbReference>
<accession>A0ABS8YXK2</accession>
<proteinExistence type="predicted"/>
<protein>
    <recommendedName>
        <fullName evidence="5">VIT domain-containing protein</fullName>
    </recommendedName>
</protein>
<dbReference type="PANTHER" id="PTHR45737:SF6">
    <property type="entry name" value="VON WILLEBRAND FACTOR A DOMAIN-CONTAINING PROTEIN 5A"/>
    <property type="match status" value="1"/>
</dbReference>
<keyword evidence="4" id="KW-1185">Reference proteome</keyword>
<dbReference type="PROSITE" id="PS51468">
    <property type="entry name" value="VIT"/>
    <property type="match status" value="1"/>
</dbReference>
<sequence>MFKNFRPSAASTPFDYELGTLYDGVSAIRGSKPTPMPLKATEYRVECRRGLAIVTLTRTFQNDEDMPIEAVMTFPVGFEATVTNLELHVDERVITAVAKSRSAARETYEEAIDRGKLAVLHEELLRGLHAVSIANLAPGAMVKLIATMVLPLAMVGGNPFLRIPVTCGQLYGNSPLLPADDLVTDANVRHAARLSVTCEDGQAVLNGTEVLVNDQSVEISLNAAIELSISGGRFGVVFGRDAHGRQVRVCTTAPTQEDAALDLAVLVDRSGSTGARVGRNGLSIWECMRSGLSQAFSSLLASDRISLYQFDSSVEFLGYQPASSASSMLELLEGPRGGTELGAAISFAIANGARDILVLTDGQTWSDLVQKFSDSPARVSAVLIGSGSLDVTIGRLCAETGGQVFFTLGAEVSDSIGAALTALRSPNLRAISARTITLDDERLPARLSSARGGLQIDVEWGEPMSLEGSDPVGRFAASLALTQLDEASATQFAIRHHLCTHLTSLVLVDEESVSQDELPQMRKVPLEVSASMSASLSASSAEVPCLQETRDFLMPVRSRKPSGSGNDALFRKASAVSTPCDENETMWEAILVAFEAGTPPPALRAMLEMRVQELEVHDAVIEIADASHIDPRIIALAIIAVSLKSSPHATRFYRRVIAKLVNDEARTAFKYWQSRLHGR</sequence>
<dbReference type="Proteomes" id="UP001521181">
    <property type="component" value="Unassembled WGS sequence"/>
</dbReference>
<dbReference type="Pfam" id="PF08487">
    <property type="entry name" value="VIT"/>
    <property type="match status" value="1"/>
</dbReference>
<dbReference type="Pfam" id="PF13519">
    <property type="entry name" value="VWA_2"/>
    <property type="match status" value="1"/>
</dbReference>
<feature type="domain" description="VWFA" evidence="1">
    <location>
        <begin position="262"/>
        <end position="388"/>
    </location>
</feature>
<dbReference type="EMBL" id="JAJUOS010000002">
    <property type="protein sequence ID" value="MCE5972440.1"/>
    <property type="molecule type" value="Genomic_DNA"/>
</dbReference>
<evidence type="ECO:0000313" key="3">
    <source>
        <dbReference type="EMBL" id="MCE5972440.1"/>
    </source>
</evidence>
<dbReference type="SMART" id="SM00609">
    <property type="entry name" value="VIT"/>
    <property type="match status" value="1"/>
</dbReference>
<dbReference type="SUPFAM" id="SSF53300">
    <property type="entry name" value="vWA-like"/>
    <property type="match status" value="1"/>
</dbReference>
<organism evidence="3 4">
    <name type="scientific">Rhodobacter flavimaris</name>
    <dbReference type="NCBI Taxonomy" id="2907145"/>
    <lineage>
        <taxon>Bacteria</taxon>
        <taxon>Pseudomonadati</taxon>
        <taxon>Pseudomonadota</taxon>
        <taxon>Alphaproteobacteria</taxon>
        <taxon>Rhodobacterales</taxon>
        <taxon>Rhodobacter group</taxon>
        <taxon>Rhodobacter</taxon>
    </lineage>
</organism>
<evidence type="ECO:0000259" key="1">
    <source>
        <dbReference type="PROSITE" id="PS50234"/>
    </source>
</evidence>
<dbReference type="PROSITE" id="PS50234">
    <property type="entry name" value="VWFA"/>
    <property type="match status" value="1"/>
</dbReference>
<dbReference type="CDD" id="cd00198">
    <property type="entry name" value="vWFA"/>
    <property type="match status" value="1"/>
</dbReference>
<dbReference type="SMART" id="SM00327">
    <property type="entry name" value="VWA"/>
    <property type="match status" value="1"/>
</dbReference>
<dbReference type="PANTHER" id="PTHR45737">
    <property type="entry name" value="VON WILLEBRAND FACTOR A DOMAIN-CONTAINING PROTEIN 5A"/>
    <property type="match status" value="1"/>
</dbReference>
<dbReference type="RefSeq" id="WP_233675461.1">
    <property type="nucleotide sequence ID" value="NZ_JAJUOS010000002.1"/>
</dbReference>
<dbReference type="Gene3D" id="3.40.50.410">
    <property type="entry name" value="von Willebrand factor, type A domain"/>
    <property type="match status" value="1"/>
</dbReference>
<comment type="caution">
    <text evidence="3">The sequence shown here is derived from an EMBL/GenBank/DDBJ whole genome shotgun (WGS) entry which is preliminary data.</text>
</comment>
<evidence type="ECO:0008006" key="5">
    <source>
        <dbReference type="Google" id="ProtNLM"/>
    </source>
</evidence>
<dbReference type="InterPro" id="IPR013694">
    <property type="entry name" value="VIT"/>
</dbReference>